<evidence type="ECO:0000313" key="1">
    <source>
        <dbReference type="EMBL" id="QGY72907.1"/>
    </source>
</evidence>
<reference evidence="1" key="1">
    <citation type="journal article" date="2020" name="ACS Chem. Biol.">
        <title>Genome Mining and Heterologous Expression Reveal Two Distinct Families of Lasso Peptides Highly Conserved in Endofungal Bacteria.</title>
        <authorList>
            <person name="Bratovanov E.V."/>
            <person name="Ishida K."/>
            <person name="Heinze B."/>
            <person name="Pidot S.J."/>
            <person name="Stinear T.P."/>
            <person name="Hegemann J.D."/>
            <person name="Marahiel M.A."/>
            <person name="Hertweck C."/>
        </authorList>
    </citation>
    <scope>NUCLEOTIDE SEQUENCE</scope>
    <source>
        <strain evidence="1">B8</strain>
    </source>
</reference>
<dbReference type="EMBL" id="MN695289">
    <property type="protein sequence ID" value="QGY72907.1"/>
    <property type="molecule type" value="Genomic_DNA"/>
</dbReference>
<proteinExistence type="predicted"/>
<accession>A0A6B9HDS1</accession>
<dbReference type="AlphaFoldDB" id="A0A6B9HDS1"/>
<name>A0A6B9HDS1_9BURK</name>
<organism evidence="1">
    <name type="scientific">Mycetohabitans sp</name>
    <dbReference type="NCBI Taxonomy" id="2571162"/>
    <lineage>
        <taxon>Bacteria</taxon>
        <taxon>Pseudomonadati</taxon>
        <taxon>Pseudomonadota</taxon>
        <taxon>Betaproteobacteria</taxon>
        <taxon>Burkholderiales</taxon>
        <taxon>Burkholderiaceae</taxon>
        <taxon>Mycetohabitans</taxon>
    </lineage>
</organism>
<protein>
    <submittedName>
        <fullName evidence="1">Uncharacterized protein</fullName>
    </submittedName>
</protein>
<sequence>MTLLRAGEPLAAILGEPCVNAYLALKDTAYEALLRVSRSWERKHLRGTYDQNSTTLSPHISFSATRSITSDNNSVRALRFSRVSFAYVPVSADEPRYSLKVPDIQNRQRRRGAIDSPVRYLFAVAAASIATCQPTI</sequence>